<dbReference type="Pfam" id="PF02096">
    <property type="entry name" value="60KD_IMP"/>
    <property type="match status" value="1"/>
</dbReference>
<comment type="subunit">
    <text evidence="13">Interacts with the Sec translocase complex via SecD. Specifically interacts with transmembrane segments of nascent integral membrane proteins during membrane integration.</text>
</comment>
<dbReference type="Pfam" id="PF14849">
    <property type="entry name" value="YidC_periplas"/>
    <property type="match status" value="1"/>
</dbReference>
<feature type="domain" description="Membrane insertase YidC N-terminal" evidence="16">
    <location>
        <begin position="88"/>
        <end position="352"/>
    </location>
</feature>
<feature type="compositionally biased region" description="Basic and acidic residues" evidence="14">
    <location>
        <begin position="590"/>
        <end position="614"/>
    </location>
</feature>
<reference evidence="17" key="1">
    <citation type="submission" date="2022-01" db="EMBL/GenBank/DDBJ databases">
        <authorList>
            <person name="Jo J.-H."/>
            <person name="Im W.-T."/>
        </authorList>
    </citation>
    <scope>NUCLEOTIDE SEQUENCE</scope>
    <source>
        <strain evidence="17">NA20</strain>
    </source>
</reference>
<proteinExistence type="inferred from homology"/>
<feature type="region of interest" description="Disordered" evidence="14">
    <location>
        <begin position="582"/>
        <end position="614"/>
    </location>
</feature>
<dbReference type="EMBL" id="JAKLTR010000006">
    <property type="protein sequence ID" value="MCG2614990.1"/>
    <property type="molecule type" value="Genomic_DNA"/>
</dbReference>
<evidence type="ECO:0000256" key="10">
    <source>
        <dbReference type="ARBA" id="ARBA00023186"/>
    </source>
</evidence>
<dbReference type="PRINTS" id="PR00701">
    <property type="entry name" value="60KDINNERMP"/>
</dbReference>
<dbReference type="Gene3D" id="2.70.98.90">
    <property type="match status" value="1"/>
</dbReference>
<keyword evidence="8 13" id="KW-1133">Transmembrane helix</keyword>
<dbReference type="RefSeq" id="WP_237871916.1">
    <property type="nucleotide sequence ID" value="NZ_JAKLTR010000006.1"/>
</dbReference>
<dbReference type="PANTHER" id="PTHR12428:SF65">
    <property type="entry name" value="CYTOCHROME C OXIDASE ASSEMBLY PROTEIN COX18, MITOCHONDRIAL"/>
    <property type="match status" value="1"/>
</dbReference>
<feature type="transmembrane region" description="Helical" evidence="13">
    <location>
        <begin position="523"/>
        <end position="542"/>
    </location>
</feature>
<evidence type="ECO:0000256" key="3">
    <source>
        <dbReference type="ARBA" id="ARBA00015325"/>
    </source>
</evidence>
<keyword evidence="10 13" id="KW-0143">Chaperone</keyword>
<accession>A0ABS9KRM4</accession>
<evidence type="ECO:0000256" key="12">
    <source>
        <dbReference type="ARBA" id="ARBA00033342"/>
    </source>
</evidence>
<evidence type="ECO:0000256" key="5">
    <source>
        <dbReference type="ARBA" id="ARBA00022475"/>
    </source>
</evidence>
<dbReference type="HAMAP" id="MF_01810">
    <property type="entry name" value="YidC_type1"/>
    <property type="match status" value="1"/>
</dbReference>
<feature type="transmembrane region" description="Helical" evidence="13">
    <location>
        <begin position="548"/>
        <end position="569"/>
    </location>
</feature>
<dbReference type="NCBIfam" id="TIGR03592">
    <property type="entry name" value="yidC_oxa1_cterm"/>
    <property type="match status" value="1"/>
</dbReference>
<organism evidence="17 18">
    <name type="scientific">Terrimonas ginsenosidimutans</name>
    <dbReference type="NCBI Taxonomy" id="2908004"/>
    <lineage>
        <taxon>Bacteria</taxon>
        <taxon>Pseudomonadati</taxon>
        <taxon>Bacteroidota</taxon>
        <taxon>Chitinophagia</taxon>
        <taxon>Chitinophagales</taxon>
        <taxon>Chitinophagaceae</taxon>
        <taxon>Terrimonas</taxon>
    </lineage>
</organism>
<dbReference type="InterPro" id="IPR047196">
    <property type="entry name" value="YidC_ALB_C"/>
</dbReference>
<evidence type="ECO:0000256" key="13">
    <source>
        <dbReference type="HAMAP-Rule" id="MF_01810"/>
    </source>
</evidence>
<comment type="similarity">
    <text evidence="2 13">Belongs to the OXA1/ALB3/YidC family. Type 1 subfamily.</text>
</comment>
<dbReference type="NCBIfam" id="TIGR03593">
    <property type="entry name" value="yidC_nterm"/>
    <property type="match status" value="1"/>
</dbReference>
<keyword evidence="4 13" id="KW-0813">Transport</keyword>
<comment type="subcellular location">
    <subcellularLocation>
        <location evidence="1">Cell inner membrane</location>
        <topology evidence="1">Multi-pass membrane protein</topology>
    </subcellularLocation>
    <subcellularLocation>
        <location evidence="13">Cell membrane</location>
        <topology evidence="13">Multi-pass membrane protein</topology>
    </subcellularLocation>
</comment>
<feature type="domain" description="Membrane insertase YidC/Oxa/ALB C-terminal" evidence="15">
    <location>
        <begin position="371"/>
        <end position="565"/>
    </location>
</feature>
<evidence type="ECO:0000256" key="2">
    <source>
        <dbReference type="ARBA" id="ARBA00010527"/>
    </source>
</evidence>
<dbReference type="Proteomes" id="UP001165367">
    <property type="component" value="Unassembled WGS sequence"/>
</dbReference>
<name>A0ABS9KRM4_9BACT</name>
<keyword evidence="9 13" id="KW-0472">Membrane</keyword>
<protein>
    <recommendedName>
        <fullName evidence="3 13">Membrane protein insertase YidC</fullName>
    </recommendedName>
    <alternativeName>
        <fullName evidence="12 13">Foldase YidC</fullName>
    </alternativeName>
    <alternativeName>
        <fullName evidence="11 13">Membrane integrase YidC</fullName>
    </alternativeName>
    <alternativeName>
        <fullName evidence="13">Membrane protein YidC</fullName>
    </alternativeName>
</protein>
<keyword evidence="18" id="KW-1185">Reference proteome</keyword>
<evidence type="ECO:0000256" key="1">
    <source>
        <dbReference type="ARBA" id="ARBA00004429"/>
    </source>
</evidence>
<evidence type="ECO:0000313" key="17">
    <source>
        <dbReference type="EMBL" id="MCG2614990.1"/>
    </source>
</evidence>
<evidence type="ECO:0000256" key="6">
    <source>
        <dbReference type="ARBA" id="ARBA00022692"/>
    </source>
</evidence>
<dbReference type="CDD" id="cd20070">
    <property type="entry name" value="5TM_YidC_Alb3"/>
    <property type="match status" value="1"/>
</dbReference>
<evidence type="ECO:0000259" key="15">
    <source>
        <dbReference type="Pfam" id="PF02096"/>
    </source>
</evidence>
<comment type="caution">
    <text evidence="17">The sequence shown here is derived from an EMBL/GenBank/DDBJ whole genome shotgun (WGS) entry which is preliminary data.</text>
</comment>
<evidence type="ECO:0000256" key="8">
    <source>
        <dbReference type="ARBA" id="ARBA00022989"/>
    </source>
</evidence>
<sequence>MKFDRNTVLGFVVLAALFFGYFFFTNKEQAAYRKEKAKQDSILNANKPKPDTAAQRLDSAAAAALRKSTQSGFLNDSSDVNEHVIYAENELFRVAFSSKGGQPRSVELKKFKNMDSGHVKLSNSAFNQISYRVNTGAGNSIETSDLNFSRIDSVKNADGSSTYSFTRGSSDSSNTTSIVHRYTIKPGQYMIDFDVELNGVPQLLSQNNLNLTWQYAADQQESDISFEKQNTQVGYIEDGDFDYHTIGRTSSVDLEKKVKWVGVRQRFFNTFLVSKSEFTSGKMTWNIPPDDKKVLVEAVSNMQVAVPSGSNAKLGFSIFYGPADFKTLKQADLKLEKLVNLGQGPYAFVRPLNRYVIMPVWDFLKSFVGSFGLVIALLTLIIRLLISPLSYKSYLSGAKMKALRPEIATLKEKFGADQQAMSMEQMKLFREAGVNPLGGCIPALLQIPIFFSLYSFFSSSVDLRGADFLWAKDLSAFDDFIKFGVDVPLLGGHLSLFTITAVITSLAISLYSMSMSPDQSNPVLKYMPYIFPVFLLFIFNKLPSALTWYYTVSNIITLILQFVIQNYIIDHNKILAQIAENRKKPKQKSKWQERMEQMQEQQKQMKDAQKKNKK</sequence>
<keyword evidence="6 13" id="KW-0812">Transmembrane</keyword>
<gene>
    <name evidence="13 17" type="primary">yidC</name>
    <name evidence="17" type="ORF">LZZ85_11885</name>
</gene>
<dbReference type="PANTHER" id="PTHR12428">
    <property type="entry name" value="OXA1"/>
    <property type="match status" value="1"/>
</dbReference>
<evidence type="ECO:0000256" key="9">
    <source>
        <dbReference type="ARBA" id="ARBA00023136"/>
    </source>
</evidence>
<dbReference type="NCBIfam" id="NF002356">
    <property type="entry name" value="PRK01318.2-3"/>
    <property type="match status" value="1"/>
</dbReference>
<keyword evidence="7 13" id="KW-0653">Protein transport</keyword>
<dbReference type="InterPro" id="IPR038221">
    <property type="entry name" value="YidC_periplasmic_sf"/>
</dbReference>
<evidence type="ECO:0000313" key="18">
    <source>
        <dbReference type="Proteomes" id="UP001165367"/>
    </source>
</evidence>
<feature type="transmembrane region" description="Helical" evidence="13">
    <location>
        <begin position="367"/>
        <end position="386"/>
    </location>
</feature>
<dbReference type="InterPro" id="IPR028055">
    <property type="entry name" value="YidC/Oxa/ALB_C"/>
</dbReference>
<feature type="transmembrane region" description="Helical" evidence="13">
    <location>
        <begin position="490"/>
        <end position="511"/>
    </location>
</feature>
<dbReference type="CDD" id="cd19961">
    <property type="entry name" value="EcYidC-like_peri"/>
    <property type="match status" value="1"/>
</dbReference>
<evidence type="ECO:0000256" key="4">
    <source>
        <dbReference type="ARBA" id="ARBA00022448"/>
    </source>
</evidence>
<evidence type="ECO:0000256" key="14">
    <source>
        <dbReference type="SAM" id="MobiDB-lite"/>
    </source>
</evidence>
<evidence type="ECO:0000256" key="11">
    <source>
        <dbReference type="ARBA" id="ARBA00033245"/>
    </source>
</evidence>
<dbReference type="InterPro" id="IPR001708">
    <property type="entry name" value="YidC/ALB3/OXA1/COX18"/>
</dbReference>
<dbReference type="InterPro" id="IPR028053">
    <property type="entry name" value="Membr_insert_YidC_N"/>
</dbReference>
<evidence type="ECO:0000256" key="7">
    <source>
        <dbReference type="ARBA" id="ARBA00022927"/>
    </source>
</evidence>
<dbReference type="InterPro" id="IPR019998">
    <property type="entry name" value="Membr_insert_YidC"/>
</dbReference>
<feature type="transmembrane region" description="Helical" evidence="13">
    <location>
        <begin position="433"/>
        <end position="457"/>
    </location>
</feature>
<keyword evidence="5 13" id="KW-1003">Cell membrane</keyword>
<feature type="transmembrane region" description="Helical" evidence="13">
    <location>
        <begin position="7"/>
        <end position="24"/>
    </location>
</feature>
<evidence type="ECO:0000259" key="16">
    <source>
        <dbReference type="Pfam" id="PF14849"/>
    </source>
</evidence>
<comment type="function">
    <text evidence="13">Required for the insertion and/or proper folding and/or complex formation of integral membrane proteins into the membrane. Involved in integration of membrane proteins that insert both dependently and independently of the Sec translocase complex, as well as at least some lipoproteins. Aids folding of multispanning membrane proteins.</text>
</comment>